<dbReference type="GO" id="GO:0008237">
    <property type="term" value="F:metallopeptidase activity"/>
    <property type="evidence" value="ECO:0007669"/>
    <property type="project" value="InterPro"/>
</dbReference>
<keyword evidence="4 5" id="KW-0325">Glycoprotein</keyword>
<dbReference type="PANTHER" id="PTHR10514:SF27">
    <property type="entry name" value="ANGIOTENSIN-CONVERTING ENZYME"/>
    <property type="match status" value="1"/>
</dbReference>
<comment type="caution">
    <text evidence="6">The sequence shown here is derived from an EMBL/GenBank/DDBJ whole genome shotgun (WGS) entry which is preliminary data.</text>
</comment>
<keyword evidence="2" id="KW-0732">Signal</keyword>
<keyword evidence="3" id="KW-1015">Disulfide bond</keyword>
<comment type="similarity">
    <text evidence="1">Belongs to the peptidase M2 family.</text>
</comment>
<dbReference type="Pfam" id="PF01401">
    <property type="entry name" value="Peptidase_M2"/>
    <property type="match status" value="1"/>
</dbReference>
<evidence type="ECO:0000256" key="5">
    <source>
        <dbReference type="PIRSR" id="PIRSR601548-10"/>
    </source>
</evidence>
<dbReference type="GO" id="GO:0006508">
    <property type="term" value="P:proteolysis"/>
    <property type="evidence" value="ECO:0007669"/>
    <property type="project" value="InterPro"/>
</dbReference>
<gene>
    <name evidence="6" type="ORF">MNOR_LOCUS24833</name>
</gene>
<dbReference type="Proteomes" id="UP001497623">
    <property type="component" value="Unassembled WGS sequence"/>
</dbReference>
<evidence type="ECO:0000256" key="1">
    <source>
        <dbReference type="ARBA" id="ARBA00008139"/>
    </source>
</evidence>
<dbReference type="SUPFAM" id="SSF55486">
    <property type="entry name" value="Metalloproteases ('zincins'), catalytic domain"/>
    <property type="match status" value="1"/>
</dbReference>
<dbReference type="GO" id="GO:0016020">
    <property type="term" value="C:membrane"/>
    <property type="evidence" value="ECO:0007669"/>
    <property type="project" value="InterPro"/>
</dbReference>
<feature type="non-terminal residue" evidence="6">
    <location>
        <position position="1"/>
    </location>
</feature>
<evidence type="ECO:0000256" key="2">
    <source>
        <dbReference type="ARBA" id="ARBA00022729"/>
    </source>
</evidence>
<dbReference type="InterPro" id="IPR001548">
    <property type="entry name" value="Peptidase_M2"/>
</dbReference>
<keyword evidence="7" id="KW-1185">Reference proteome</keyword>
<dbReference type="PANTHER" id="PTHR10514">
    <property type="entry name" value="ANGIOTENSIN-CONVERTING ENZYME"/>
    <property type="match status" value="1"/>
</dbReference>
<evidence type="ECO:0000313" key="6">
    <source>
        <dbReference type="EMBL" id="CAL4124871.1"/>
    </source>
</evidence>
<feature type="glycosylation site" description="N-linked (GlcNAc...) asparagine" evidence="5">
    <location>
        <position position="34"/>
    </location>
</feature>
<feature type="non-terminal residue" evidence="6">
    <location>
        <position position="118"/>
    </location>
</feature>
<protein>
    <submittedName>
        <fullName evidence="6">Uncharacterized protein</fullName>
    </submittedName>
</protein>
<evidence type="ECO:0000256" key="4">
    <source>
        <dbReference type="ARBA" id="ARBA00023180"/>
    </source>
</evidence>
<dbReference type="AlphaFoldDB" id="A0AAV2RID8"/>
<evidence type="ECO:0000256" key="3">
    <source>
        <dbReference type="ARBA" id="ARBA00023157"/>
    </source>
</evidence>
<proteinExistence type="inferred from homology"/>
<dbReference type="EMBL" id="CAXKWB010023105">
    <property type="protein sequence ID" value="CAL4124871.1"/>
    <property type="molecule type" value="Genomic_DNA"/>
</dbReference>
<sequence>VAEAPAQEFLARYNEEAEKLFNIRTHALWNYHTNLTDHNAKILKEISLRRSAFADKTYNESLFLKDAKLSKSTKRAIKMVVEAVLTGDDIKNLTDIKSNMTKIYGSGEVCSDKENNQT</sequence>
<name>A0AAV2RID8_MEGNR</name>
<reference evidence="6 7" key="1">
    <citation type="submission" date="2024-05" db="EMBL/GenBank/DDBJ databases">
        <authorList>
            <person name="Wallberg A."/>
        </authorList>
    </citation>
    <scope>NUCLEOTIDE SEQUENCE [LARGE SCALE GENOMIC DNA]</scope>
</reference>
<dbReference type="GO" id="GO:0008241">
    <property type="term" value="F:peptidyl-dipeptidase activity"/>
    <property type="evidence" value="ECO:0007669"/>
    <property type="project" value="InterPro"/>
</dbReference>
<accession>A0AAV2RID8</accession>
<evidence type="ECO:0000313" key="7">
    <source>
        <dbReference type="Proteomes" id="UP001497623"/>
    </source>
</evidence>
<organism evidence="6 7">
    <name type="scientific">Meganyctiphanes norvegica</name>
    <name type="common">Northern krill</name>
    <name type="synonym">Thysanopoda norvegica</name>
    <dbReference type="NCBI Taxonomy" id="48144"/>
    <lineage>
        <taxon>Eukaryota</taxon>
        <taxon>Metazoa</taxon>
        <taxon>Ecdysozoa</taxon>
        <taxon>Arthropoda</taxon>
        <taxon>Crustacea</taxon>
        <taxon>Multicrustacea</taxon>
        <taxon>Malacostraca</taxon>
        <taxon>Eumalacostraca</taxon>
        <taxon>Eucarida</taxon>
        <taxon>Euphausiacea</taxon>
        <taxon>Euphausiidae</taxon>
        <taxon>Meganyctiphanes</taxon>
    </lineage>
</organism>